<dbReference type="Gene3D" id="1.10.530.40">
    <property type="match status" value="1"/>
</dbReference>
<dbReference type="GO" id="GO:0003796">
    <property type="term" value="F:lysozyme activity"/>
    <property type="evidence" value="ECO:0007669"/>
    <property type="project" value="UniProtKB-EC"/>
</dbReference>
<evidence type="ECO:0000256" key="2">
    <source>
        <dbReference type="ARBA" id="ARBA00022638"/>
    </source>
</evidence>
<keyword evidence="3" id="KW-0378">Hydrolase</keyword>
<name>B0VF72_CLOAI</name>
<dbReference type="KEGG" id="caci:CLOAM0215"/>
<dbReference type="EC" id="3.2.1.17" evidence="3"/>
<dbReference type="GO" id="GO:0042742">
    <property type="term" value="P:defense response to bacterium"/>
    <property type="evidence" value="ECO:0007669"/>
    <property type="project" value="UniProtKB-KW"/>
</dbReference>
<dbReference type="EMBL" id="CU466930">
    <property type="protein sequence ID" value="CAO80124.1"/>
    <property type="molecule type" value="Genomic_DNA"/>
</dbReference>
<keyword evidence="1 3" id="KW-0929">Antimicrobial</keyword>
<dbReference type="RefSeq" id="WP_015423985.1">
    <property type="nucleotide sequence ID" value="NC_020449.1"/>
</dbReference>
<sequence length="141" mass="16061">MTEALMNRIKAQLVRHEGLRLKPYRCTAGKLTIGIGRNLDDRGISQKEAYMLLENDIQNCEKQLMDEIPEVYNKLDEVRQSVLLNMCFNLGIQGLLEFKNTLAFIGTGDWERAANGMLASKWAKQVGMRAIELSELMRKGK</sequence>
<dbReference type="InterPro" id="IPR052619">
    <property type="entry name" value="Phage_lysozyme-like"/>
</dbReference>
<keyword evidence="5" id="KW-1185">Reference proteome</keyword>
<dbReference type="GO" id="GO:0031640">
    <property type="term" value="P:killing of cells of another organism"/>
    <property type="evidence" value="ECO:0007669"/>
    <property type="project" value="UniProtKB-KW"/>
</dbReference>
<evidence type="ECO:0000313" key="4">
    <source>
        <dbReference type="EMBL" id="CAO80124.1"/>
    </source>
</evidence>
<dbReference type="InterPro" id="IPR002196">
    <property type="entry name" value="Glyco_hydro_24"/>
</dbReference>
<comment type="similarity">
    <text evidence="3">Belongs to the glycosyl hydrolase 24 family.</text>
</comment>
<dbReference type="InterPro" id="IPR023346">
    <property type="entry name" value="Lysozyme-like_dom_sf"/>
</dbReference>
<dbReference type="Proteomes" id="UP000002019">
    <property type="component" value="Chromosome"/>
</dbReference>
<dbReference type="GO" id="GO:0016998">
    <property type="term" value="P:cell wall macromolecule catabolic process"/>
    <property type="evidence" value="ECO:0007669"/>
    <property type="project" value="InterPro"/>
</dbReference>
<keyword evidence="3" id="KW-0326">Glycosidase</keyword>
<dbReference type="GO" id="GO:0009253">
    <property type="term" value="P:peptidoglycan catabolic process"/>
    <property type="evidence" value="ECO:0007669"/>
    <property type="project" value="InterPro"/>
</dbReference>
<dbReference type="InterPro" id="IPR023347">
    <property type="entry name" value="Lysozyme_dom_sf"/>
</dbReference>
<protein>
    <recommendedName>
        <fullName evidence="3">Lysozyme</fullName>
        <ecNumber evidence="3">3.2.1.17</ecNumber>
    </recommendedName>
</protein>
<reference evidence="4 5" key="1">
    <citation type="journal article" date="2008" name="J. Bacteriol.">
        <title>'Candidatus Cloacamonas acidaminovorans': genome sequence reconstruction provides a first glimpse of a new bacterial division.</title>
        <authorList>
            <person name="Pelletier E."/>
            <person name="Kreimeyer A."/>
            <person name="Bocs S."/>
            <person name="Rouy Z."/>
            <person name="Gyapay G."/>
            <person name="Chouari R."/>
            <person name="Riviere D."/>
            <person name="Ganesan A."/>
            <person name="Daegelen P."/>
            <person name="Sghir A."/>
            <person name="Cohen G.N."/>
            <person name="Medigue C."/>
            <person name="Weissenbach J."/>
            <person name="Le Paslier D."/>
        </authorList>
    </citation>
    <scope>NUCLEOTIDE SEQUENCE [LARGE SCALE GENOMIC DNA]</scope>
    <source>
        <strain evidence="5">Evry</strain>
    </source>
</reference>
<dbReference type="CAZy" id="GH24">
    <property type="family name" value="Glycoside Hydrolase Family 24"/>
</dbReference>
<dbReference type="SUPFAM" id="SSF53955">
    <property type="entry name" value="Lysozyme-like"/>
    <property type="match status" value="1"/>
</dbReference>
<keyword evidence="2 3" id="KW-0081">Bacteriolytic enzyme</keyword>
<dbReference type="HOGENOM" id="CLU_115295_0_0_0"/>
<dbReference type="STRING" id="459349.CLOAM0215"/>
<dbReference type="PANTHER" id="PTHR37406">
    <property type="entry name" value="T4-TYPE LYSOZYME 1-RELATED"/>
    <property type="match status" value="1"/>
</dbReference>
<dbReference type="PANTHER" id="PTHR37406:SF1">
    <property type="entry name" value="T4-TYPE LYSOZYME 1-RELATED"/>
    <property type="match status" value="1"/>
</dbReference>
<evidence type="ECO:0000256" key="3">
    <source>
        <dbReference type="RuleBase" id="RU003788"/>
    </source>
</evidence>
<evidence type="ECO:0000313" key="5">
    <source>
        <dbReference type="Proteomes" id="UP000002019"/>
    </source>
</evidence>
<accession>B0VF72</accession>
<organism evidence="4 5">
    <name type="scientific">Cloacimonas acidaminovorans (strain Evry)</name>
    <dbReference type="NCBI Taxonomy" id="459349"/>
    <lineage>
        <taxon>Bacteria</taxon>
        <taxon>Pseudomonadati</taxon>
        <taxon>Candidatus Cloacimonadota</taxon>
        <taxon>Candidatus Cloacimonadia</taxon>
        <taxon>Candidatus Cloacimonadales</taxon>
        <taxon>Candidatus Cloacimonadaceae</taxon>
        <taxon>Candidatus Cloacimonas</taxon>
    </lineage>
</organism>
<dbReference type="eggNOG" id="COG3772">
    <property type="taxonomic scope" value="Bacteria"/>
</dbReference>
<evidence type="ECO:0000256" key="1">
    <source>
        <dbReference type="ARBA" id="ARBA00022529"/>
    </source>
</evidence>
<gene>
    <name evidence="4" type="ordered locus">CLOAM0215</name>
</gene>
<dbReference type="OrthoDB" id="9091992at2"/>
<comment type="catalytic activity">
    <reaction evidence="3">
        <text>Hydrolysis of (1-&gt;4)-beta-linkages between N-acetylmuramic acid and N-acetyl-D-glucosamine residues in a peptidoglycan and between N-acetyl-D-glucosamine residues in chitodextrins.</text>
        <dbReference type="EC" id="3.2.1.17"/>
    </reaction>
</comment>
<dbReference type="Pfam" id="PF00959">
    <property type="entry name" value="Phage_lysozyme"/>
    <property type="match status" value="1"/>
</dbReference>
<dbReference type="AlphaFoldDB" id="B0VF72"/>
<proteinExistence type="inferred from homology"/>